<keyword evidence="2" id="KW-1185">Reference proteome</keyword>
<accession>U4KWI0</accession>
<organism evidence="1 2">
    <name type="scientific">Pyronema omphalodes (strain CBS 100304)</name>
    <name type="common">Pyronema confluens</name>
    <dbReference type="NCBI Taxonomy" id="1076935"/>
    <lineage>
        <taxon>Eukaryota</taxon>
        <taxon>Fungi</taxon>
        <taxon>Dikarya</taxon>
        <taxon>Ascomycota</taxon>
        <taxon>Pezizomycotina</taxon>
        <taxon>Pezizomycetes</taxon>
        <taxon>Pezizales</taxon>
        <taxon>Pyronemataceae</taxon>
        <taxon>Pyronema</taxon>
    </lineage>
</organism>
<reference evidence="1 2" key="1">
    <citation type="journal article" date="2013" name="PLoS Genet.">
        <title>The genome and development-dependent transcriptomes of Pyronema confluens: a window into fungal evolution.</title>
        <authorList>
            <person name="Traeger S."/>
            <person name="Altegoer F."/>
            <person name="Freitag M."/>
            <person name="Gabaldon T."/>
            <person name="Kempken F."/>
            <person name="Kumar A."/>
            <person name="Marcet-Houben M."/>
            <person name="Poggeler S."/>
            <person name="Stajich J.E."/>
            <person name="Nowrousian M."/>
        </authorList>
    </citation>
    <scope>NUCLEOTIDE SEQUENCE [LARGE SCALE GENOMIC DNA]</scope>
    <source>
        <strain evidence="2">CBS 100304</strain>
        <tissue evidence="1">Vegetative mycelium</tissue>
    </source>
</reference>
<sequence>MRTLLRPSSS</sequence>
<evidence type="ECO:0000313" key="2">
    <source>
        <dbReference type="Proteomes" id="UP000018144"/>
    </source>
</evidence>
<dbReference type="EMBL" id="HF935255">
    <property type="protein sequence ID" value="CCX05496.1"/>
    <property type="molecule type" value="Genomic_DNA"/>
</dbReference>
<evidence type="ECO:0000313" key="1">
    <source>
        <dbReference type="EMBL" id="CCX05496.1"/>
    </source>
</evidence>
<name>U4KWI0_PYROM</name>
<proteinExistence type="predicted"/>
<dbReference type="Proteomes" id="UP000018144">
    <property type="component" value="Unassembled WGS sequence"/>
</dbReference>
<protein>
    <submittedName>
        <fullName evidence="1">Uncharacterized protein</fullName>
    </submittedName>
</protein>
<gene>
    <name evidence="1" type="ORF">PCON_05083</name>
</gene>